<evidence type="ECO:0000256" key="1">
    <source>
        <dbReference type="SAM" id="SignalP"/>
    </source>
</evidence>
<proteinExistence type="predicted"/>
<dbReference type="RefSeq" id="WP_120257411.1">
    <property type="nucleotide sequence ID" value="NZ_RAPY01000001.1"/>
</dbReference>
<protein>
    <submittedName>
        <fullName evidence="2">Uncharacterized protein</fullName>
    </submittedName>
</protein>
<evidence type="ECO:0000313" key="2">
    <source>
        <dbReference type="EMBL" id="RKE55646.1"/>
    </source>
</evidence>
<comment type="caution">
    <text evidence="2">The sequence shown here is derived from an EMBL/GenBank/DDBJ whole genome shotgun (WGS) entry which is preliminary data.</text>
</comment>
<keyword evidence="3" id="KW-1185">Reference proteome</keyword>
<gene>
    <name evidence="2" type="ORF">DFQ12_0481</name>
</gene>
<dbReference type="EMBL" id="RAPY01000001">
    <property type="protein sequence ID" value="RKE55646.1"/>
    <property type="molecule type" value="Genomic_DNA"/>
</dbReference>
<dbReference type="OrthoDB" id="707746at2"/>
<name>A0A420BG35_SPHD1</name>
<dbReference type="Pfam" id="PF20388">
    <property type="entry name" value="DUF6683"/>
    <property type="match status" value="1"/>
</dbReference>
<dbReference type="InterPro" id="IPR046505">
    <property type="entry name" value="DUF6683"/>
</dbReference>
<dbReference type="Proteomes" id="UP000286246">
    <property type="component" value="Unassembled WGS sequence"/>
</dbReference>
<keyword evidence="1" id="KW-0732">Signal</keyword>
<reference evidence="2 3" key="1">
    <citation type="submission" date="2018-09" db="EMBL/GenBank/DDBJ databases">
        <title>Genomic Encyclopedia of Type Strains, Phase III (KMG-III): the genomes of soil and plant-associated and newly described type strains.</title>
        <authorList>
            <person name="Whitman W."/>
        </authorList>
    </citation>
    <scope>NUCLEOTIDE SEQUENCE [LARGE SCALE GENOMIC DNA]</scope>
    <source>
        <strain evidence="2 3">CECT 7938</strain>
    </source>
</reference>
<sequence>MKNSKITFCLITLFTIFLSNLEAIAQIGNPGIMYQGAFNNAMFLTTKSSIERGMKGNTNNKVIGKKEPHTKNLAVNLNFTSSTKIQDKVLNMVASMAANGNRDKIKTTTEVIKNANFLGEFNKLLKPYGFSSHNLADVFTAFIALSWQAVNNGDVAKYPQGIQNLRKQMNDVMSNNPAVSAFNNDQKQEIAEILSYMAIIFTYARQEQLKTNNSANWETTRENIRQGAIKVSGIDLQKYTFNNDGLIEK</sequence>
<feature type="chain" id="PRO_5019367614" evidence="1">
    <location>
        <begin position="26"/>
        <end position="249"/>
    </location>
</feature>
<accession>A0A420BG35</accession>
<feature type="signal peptide" evidence="1">
    <location>
        <begin position="1"/>
        <end position="25"/>
    </location>
</feature>
<dbReference type="AlphaFoldDB" id="A0A420BG35"/>
<evidence type="ECO:0000313" key="3">
    <source>
        <dbReference type="Proteomes" id="UP000286246"/>
    </source>
</evidence>
<organism evidence="2 3">
    <name type="scientific">Sphingobacterium detergens</name>
    <dbReference type="NCBI Taxonomy" id="1145106"/>
    <lineage>
        <taxon>Bacteria</taxon>
        <taxon>Pseudomonadati</taxon>
        <taxon>Bacteroidota</taxon>
        <taxon>Sphingobacteriia</taxon>
        <taxon>Sphingobacteriales</taxon>
        <taxon>Sphingobacteriaceae</taxon>
        <taxon>Sphingobacterium</taxon>
    </lineage>
</organism>